<reference evidence="3" key="1">
    <citation type="submission" date="2019-09" db="EMBL/GenBank/DDBJ databases">
        <title>Draft genome information of white flower Hibiscus syriacus.</title>
        <authorList>
            <person name="Kim Y.-M."/>
        </authorList>
    </citation>
    <scope>NUCLEOTIDE SEQUENCE [LARGE SCALE GENOMIC DNA]</scope>
    <source>
        <strain evidence="3">YM2019G1</strain>
    </source>
</reference>
<dbReference type="SUPFAM" id="SSF49562">
    <property type="entry name" value="C2 domain (Calcium/lipid-binding domain, CaLB)"/>
    <property type="match status" value="1"/>
</dbReference>
<dbReference type="Pfam" id="PF00168">
    <property type="entry name" value="C2"/>
    <property type="match status" value="1"/>
</dbReference>
<dbReference type="OrthoDB" id="270970at2759"/>
<feature type="domain" description="C2" evidence="2">
    <location>
        <begin position="1"/>
        <end position="89"/>
    </location>
</feature>
<name>A0A6A2X7Q8_HIBSY</name>
<dbReference type="Gene3D" id="2.60.40.150">
    <property type="entry name" value="C2 domain"/>
    <property type="match status" value="1"/>
</dbReference>
<dbReference type="AlphaFoldDB" id="A0A6A2X7Q8"/>
<evidence type="ECO:0000256" key="1">
    <source>
        <dbReference type="SAM" id="MobiDB-lite"/>
    </source>
</evidence>
<dbReference type="InterPro" id="IPR035892">
    <property type="entry name" value="C2_domain_sf"/>
</dbReference>
<dbReference type="PROSITE" id="PS50004">
    <property type="entry name" value="C2"/>
    <property type="match status" value="1"/>
</dbReference>
<keyword evidence="4" id="KW-1185">Reference proteome</keyword>
<dbReference type="PANTHER" id="PTHR32246:SF129">
    <property type="entry name" value="PROTEIN SRC2-LIKE"/>
    <property type="match status" value="1"/>
</dbReference>
<dbReference type="InterPro" id="IPR000008">
    <property type="entry name" value="C2_dom"/>
</dbReference>
<evidence type="ECO:0000313" key="3">
    <source>
        <dbReference type="EMBL" id="KAE8671311.1"/>
    </source>
</evidence>
<gene>
    <name evidence="3" type="ORF">F3Y22_tig00111983pilonHSYRG00155</name>
</gene>
<feature type="region of interest" description="Disordered" evidence="1">
    <location>
        <begin position="81"/>
        <end position="100"/>
    </location>
</feature>
<evidence type="ECO:0000259" key="2">
    <source>
        <dbReference type="PROSITE" id="PS50004"/>
    </source>
</evidence>
<evidence type="ECO:0000313" key="4">
    <source>
        <dbReference type="Proteomes" id="UP000436088"/>
    </source>
</evidence>
<dbReference type="EMBL" id="VEPZ02001477">
    <property type="protein sequence ID" value="KAE8671311.1"/>
    <property type="molecule type" value="Genomic_DNA"/>
</dbReference>
<protein>
    <submittedName>
        <fullName evidence="3">Transducin/WD40 repeat-like superfamily protein</fullName>
    </submittedName>
</protein>
<dbReference type="PANTHER" id="PTHR32246">
    <property type="entry name" value="INGRESSION PROTEIN FIC1"/>
    <property type="match status" value="1"/>
</dbReference>
<comment type="caution">
    <text evidence="3">The sequence shown here is derived from an EMBL/GenBank/DDBJ whole genome shotgun (WGS) entry which is preliminary data.</text>
</comment>
<dbReference type="Proteomes" id="UP000436088">
    <property type="component" value="Unassembled WGS sequence"/>
</dbReference>
<organism evidence="3 4">
    <name type="scientific">Hibiscus syriacus</name>
    <name type="common">Rose of Sharon</name>
    <dbReference type="NCBI Taxonomy" id="106335"/>
    <lineage>
        <taxon>Eukaryota</taxon>
        <taxon>Viridiplantae</taxon>
        <taxon>Streptophyta</taxon>
        <taxon>Embryophyta</taxon>
        <taxon>Tracheophyta</taxon>
        <taxon>Spermatophyta</taxon>
        <taxon>Magnoliopsida</taxon>
        <taxon>eudicotyledons</taxon>
        <taxon>Gunneridae</taxon>
        <taxon>Pentapetalae</taxon>
        <taxon>rosids</taxon>
        <taxon>malvids</taxon>
        <taxon>Malvales</taxon>
        <taxon>Malvaceae</taxon>
        <taxon>Malvoideae</taxon>
        <taxon>Hibiscus</taxon>
    </lineage>
</organism>
<proteinExistence type="predicted"/>
<sequence>MDVFVVVKITGDTTTEKITPLHKDGGTSPKWNHPMLFTINGTLVQTNTPLITSWLVCCRTFRGDKEIGETQIPIKDLLDSAGRGSPAKYTTYPVKKPSAR</sequence>
<accession>A0A6A2X7Q8</accession>